<feature type="signal peptide" evidence="1">
    <location>
        <begin position="1"/>
        <end position="25"/>
    </location>
</feature>
<name>A0A6N2APG6_SOLCI</name>
<evidence type="ECO:0000313" key="3">
    <source>
        <dbReference type="EMBL" id="TMW81793.1"/>
    </source>
</evidence>
<sequence>MEKSKNAIICMIFIMFVLYSPLIHATQEPLFAPQPTTTFDLFFPSRSTAMRKTKNCSATVCKKGKCCCAYFFHRCIMCCGRMN</sequence>
<proteinExistence type="predicted"/>
<reference evidence="3" key="1">
    <citation type="submission" date="2019-05" db="EMBL/GenBank/DDBJ databases">
        <title>The de novo reference genome and transcriptome assemblies of the wild tomato species Solanum chilense.</title>
        <authorList>
            <person name="Stam R."/>
            <person name="Nosenko T."/>
            <person name="Hoerger A.C."/>
            <person name="Stephan W."/>
            <person name="Seidel M.A."/>
            <person name="Kuhn J.M.M."/>
            <person name="Haberer G."/>
            <person name="Tellier A."/>
        </authorList>
    </citation>
    <scope>NUCLEOTIDE SEQUENCE</scope>
    <source>
        <tissue evidence="3">Mature leaves</tissue>
    </source>
</reference>
<comment type="caution">
    <text evidence="3">The sequence shown here is derived from an EMBL/GenBank/DDBJ whole genome shotgun (WGS) entry which is preliminary data.</text>
</comment>
<accession>A0A6N2APG6</accession>
<organism evidence="3">
    <name type="scientific">Solanum chilense</name>
    <name type="common">Tomato</name>
    <name type="synonym">Lycopersicon chilense</name>
    <dbReference type="NCBI Taxonomy" id="4083"/>
    <lineage>
        <taxon>Eukaryota</taxon>
        <taxon>Viridiplantae</taxon>
        <taxon>Streptophyta</taxon>
        <taxon>Embryophyta</taxon>
        <taxon>Tracheophyta</taxon>
        <taxon>Spermatophyta</taxon>
        <taxon>Magnoliopsida</taxon>
        <taxon>eudicotyledons</taxon>
        <taxon>Gunneridae</taxon>
        <taxon>Pentapetalae</taxon>
        <taxon>asterids</taxon>
        <taxon>lamiids</taxon>
        <taxon>Solanales</taxon>
        <taxon>Solanaceae</taxon>
        <taxon>Solanoideae</taxon>
        <taxon>Solaneae</taxon>
        <taxon>Solanum</taxon>
        <taxon>Solanum subgen. Lycopersicon</taxon>
    </lineage>
</organism>
<evidence type="ECO:0000256" key="1">
    <source>
        <dbReference type="SAM" id="SignalP"/>
    </source>
</evidence>
<feature type="chain" id="PRO_5036390041" evidence="1">
    <location>
        <begin position="26"/>
        <end position="83"/>
    </location>
</feature>
<dbReference type="AlphaFoldDB" id="A0A6N2APG6"/>
<gene>
    <name evidence="3" type="ORF">EJD97_007830</name>
    <name evidence="2" type="ORF">EJD97_013108</name>
</gene>
<keyword evidence="1" id="KW-0732">Signal</keyword>
<dbReference type="EMBL" id="RXGB01033435">
    <property type="protein sequence ID" value="TMW80979.1"/>
    <property type="molecule type" value="Genomic_DNA"/>
</dbReference>
<dbReference type="EMBL" id="RXGB01021481">
    <property type="protein sequence ID" value="TMW81793.1"/>
    <property type="molecule type" value="Genomic_DNA"/>
</dbReference>
<protein>
    <submittedName>
        <fullName evidence="3">Uncharacterized protein</fullName>
    </submittedName>
</protein>
<evidence type="ECO:0000313" key="2">
    <source>
        <dbReference type="EMBL" id="TMW80979.1"/>
    </source>
</evidence>